<dbReference type="OrthoDB" id="4749236at2"/>
<reference evidence="3" key="1">
    <citation type="submission" date="2016-06" db="EMBL/GenBank/DDBJ databases">
        <authorList>
            <person name="Sutton G."/>
            <person name="Brinkac L."/>
            <person name="Sanka R."/>
            <person name="Adams M."/>
            <person name="Lau E."/>
            <person name="Mehaffy C."/>
            <person name="Tameris M."/>
            <person name="Hatherill M."/>
            <person name="Hanekom W."/>
            <person name="Mahomed H."/>
            <person name="Mcshane H."/>
        </authorList>
    </citation>
    <scope>NUCLEOTIDE SEQUENCE [LARGE SCALE GENOMIC DNA]</scope>
    <source>
        <strain evidence="3">852014-51077_SCH5608930-a</strain>
    </source>
</reference>
<gene>
    <name evidence="2" type="ORF">A5771_03265</name>
</gene>
<comment type="caution">
    <text evidence="2">The sequence shown here is derived from an EMBL/GenBank/DDBJ whole genome shotgun (WGS) entry which is preliminary data.</text>
</comment>
<feature type="chain" id="PRO_5038397266" evidence="1">
    <location>
        <begin position="21"/>
        <end position="103"/>
    </location>
</feature>
<evidence type="ECO:0000256" key="1">
    <source>
        <dbReference type="SAM" id="SignalP"/>
    </source>
</evidence>
<dbReference type="RefSeq" id="WP_064854065.1">
    <property type="nucleotide sequence ID" value="NZ_LZIM01000076.1"/>
</dbReference>
<sequence>MSWVAWFTAPLAAAGFSVGAVVGAAPSHADDAGFMNYLNAHGYTARYAGDEPITEPSVRALGHMICENLRVGRSVEVQQPHYPAWPQFALIAEAAQHELCPGA</sequence>
<evidence type="ECO:0000313" key="3">
    <source>
        <dbReference type="Proteomes" id="UP000093985"/>
    </source>
</evidence>
<keyword evidence="1" id="KW-0732">Signal</keyword>
<accession>A0A1A2EWF8</accession>
<dbReference type="EMBL" id="LZIN01000025">
    <property type="protein sequence ID" value="OBG08500.1"/>
    <property type="molecule type" value="Genomic_DNA"/>
</dbReference>
<protein>
    <submittedName>
        <fullName evidence="2">Uncharacterized protein</fullName>
    </submittedName>
</protein>
<feature type="signal peptide" evidence="1">
    <location>
        <begin position="1"/>
        <end position="20"/>
    </location>
</feature>
<dbReference type="AlphaFoldDB" id="A0A1A2EWF8"/>
<dbReference type="Proteomes" id="UP000093985">
    <property type="component" value="Unassembled WGS sequence"/>
</dbReference>
<proteinExistence type="predicted"/>
<organism evidence="2 3">
    <name type="scientific">Mycolicibacter sinensis (strain JDM601)</name>
    <name type="common">Mycobacterium sinense</name>
    <dbReference type="NCBI Taxonomy" id="875328"/>
    <lineage>
        <taxon>Bacteria</taxon>
        <taxon>Bacillati</taxon>
        <taxon>Actinomycetota</taxon>
        <taxon>Actinomycetes</taxon>
        <taxon>Mycobacteriales</taxon>
        <taxon>Mycobacteriaceae</taxon>
        <taxon>Mycolicibacter</taxon>
    </lineage>
</organism>
<evidence type="ECO:0000313" key="2">
    <source>
        <dbReference type="EMBL" id="OBG08500.1"/>
    </source>
</evidence>
<name>A0A1A2EWF8_MYCSD</name>